<keyword evidence="2" id="KW-1185">Reference proteome</keyword>
<dbReference type="AlphaFoldDB" id="A0A8X6WYV9"/>
<protein>
    <submittedName>
        <fullName evidence="1">Valine--tRNA ligase</fullName>
    </submittedName>
</protein>
<proteinExistence type="predicted"/>
<dbReference type="GO" id="GO:0016874">
    <property type="term" value="F:ligase activity"/>
    <property type="evidence" value="ECO:0007669"/>
    <property type="project" value="UniProtKB-KW"/>
</dbReference>
<dbReference type="OrthoDB" id="6771041at2759"/>
<dbReference type="Proteomes" id="UP000886998">
    <property type="component" value="Unassembled WGS sequence"/>
</dbReference>
<reference evidence="1" key="1">
    <citation type="submission" date="2020-08" db="EMBL/GenBank/DDBJ databases">
        <title>Multicomponent nature underlies the extraordinary mechanical properties of spider dragline silk.</title>
        <authorList>
            <person name="Kono N."/>
            <person name="Nakamura H."/>
            <person name="Mori M."/>
            <person name="Yoshida Y."/>
            <person name="Ohtoshi R."/>
            <person name="Malay A.D."/>
            <person name="Moran D.A.P."/>
            <person name="Tomita M."/>
            <person name="Numata K."/>
            <person name="Arakawa K."/>
        </authorList>
    </citation>
    <scope>NUCLEOTIDE SEQUENCE</scope>
</reference>
<evidence type="ECO:0000313" key="1">
    <source>
        <dbReference type="EMBL" id="GFY43838.1"/>
    </source>
</evidence>
<evidence type="ECO:0000313" key="2">
    <source>
        <dbReference type="Proteomes" id="UP000886998"/>
    </source>
</evidence>
<organism evidence="1 2">
    <name type="scientific">Trichonephila inaurata madagascariensis</name>
    <dbReference type="NCBI Taxonomy" id="2747483"/>
    <lineage>
        <taxon>Eukaryota</taxon>
        <taxon>Metazoa</taxon>
        <taxon>Ecdysozoa</taxon>
        <taxon>Arthropoda</taxon>
        <taxon>Chelicerata</taxon>
        <taxon>Arachnida</taxon>
        <taxon>Araneae</taxon>
        <taxon>Araneomorphae</taxon>
        <taxon>Entelegynae</taxon>
        <taxon>Araneoidea</taxon>
        <taxon>Nephilidae</taxon>
        <taxon>Trichonephila</taxon>
        <taxon>Trichonephila inaurata</taxon>
    </lineage>
</organism>
<accession>A0A8X6WYV9</accession>
<dbReference type="EMBL" id="BMAV01003897">
    <property type="protein sequence ID" value="GFY43838.1"/>
    <property type="molecule type" value="Genomic_DNA"/>
</dbReference>
<gene>
    <name evidence="1" type="primary">vars</name>
    <name evidence="1" type="ORF">TNIN_413151</name>
</gene>
<comment type="caution">
    <text evidence="1">The sequence shown here is derived from an EMBL/GenBank/DDBJ whole genome shotgun (WGS) entry which is preliminary data.</text>
</comment>
<sequence>MKMSVNKDIVTVQAVAETSLYSENSKLRQTEAVEYFKTLLKRNNLITSKCSSSISHEAMLMGEELYSYVVDMLAEKNMIHDEELIHANEVCEVFFESVEVDSLSDEYEPEKKRQTFR</sequence>
<name>A0A8X6WYV9_9ARAC</name>
<keyword evidence="1" id="KW-0436">Ligase</keyword>